<dbReference type="Proteomes" id="UP000735302">
    <property type="component" value="Unassembled WGS sequence"/>
</dbReference>
<sequence length="124" mass="13844">MLYICLHGGADSFAEDNGPLVSSASPNDRPGGLRHLNLGWLKISRWARRDSSPGGDQSLSCGEVRKLFPRVDEPRRARQLVTAVKEKGSYTLWRLGQPPEDSMFRTDTEGLISSEAIWMTKNKN</sequence>
<name>A0AAV3Y001_9GAST</name>
<proteinExistence type="predicted"/>
<protein>
    <submittedName>
        <fullName evidence="1">Uncharacterized protein</fullName>
    </submittedName>
</protein>
<organism evidence="1 2">
    <name type="scientific">Plakobranchus ocellatus</name>
    <dbReference type="NCBI Taxonomy" id="259542"/>
    <lineage>
        <taxon>Eukaryota</taxon>
        <taxon>Metazoa</taxon>
        <taxon>Spiralia</taxon>
        <taxon>Lophotrochozoa</taxon>
        <taxon>Mollusca</taxon>
        <taxon>Gastropoda</taxon>
        <taxon>Heterobranchia</taxon>
        <taxon>Euthyneura</taxon>
        <taxon>Panpulmonata</taxon>
        <taxon>Sacoglossa</taxon>
        <taxon>Placobranchoidea</taxon>
        <taxon>Plakobranchidae</taxon>
        <taxon>Plakobranchus</taxon>
    </lineage>
</organism>
<dbReference type="AlphaFoldDB" id="A0AAV3Y001"/>
<keyword evidence="2" id="KW-1185">Reference proteome</keyword>
<accession>A0AAV3Y001</accession>
<evidence type="ECO:0000313" key="2">
    <source>
        <dbReference type="Proteomes" id="UP000735302"/>
    </source>
</evidence>
<dbReference type="EMBL" id="BLXT01000383">
    <property type="protein sequence ID" value="GFN76410.1"/>
    <property type="molecule type" value="Genomic_DNA"/>
</dbReference>
<reference evidence="1 2" key="1">
    <citation type="journal article" date="2021" name="Elife">
        <title>Chloroplast acquisition without the gene transfer in kleptoplastic sea slugs, Plakobranchus ocellatus.</title>
        <authorList>
            <person name="Maeda T."/>
            <person name="Takahashi S."/>
            <person name="Yoshida T."/>
            <person name="Shimamura S."/>
            <person name="Takaki Y."/>
            <person name="Nagai Y."/>
            <person name="Toyoda A."/>
            <person name="Suzuki Y."/>
            <person name="Arimoto A."/>
            <person name="Ishii H."/>
            <person name="Satoh N."/>
            <person name="Nishiyama T."/>
            <person name="Hasebe M."/>
            <person name="Maruyama T."/>
            <person name="Minagawa J."/>
            <person name="Obokata J."/>
            <person name="Shigenobu S."/>
        </authorList>
    </citation>
    <scope>NUCLEOTIDE SEQUENCE [LARGE SCALE GENOMIC DNA]</scope>
</reference>
<gene>
    <name evidence="1" type="ORF">PoB_000291600</name>
</gene>
<evidence type="ECO:0000313" key="1">
    <source>
        <dbReference type="EMBL" id="GFN76410.1"/>
    </source>
</evidence>
<comment type="caution">
    <text evidence="1">The sequence shown here is derived from an EMBL/GenBank/DDBJ whole genome shotgun (WGS) entry which is preliminary data.</text>
</comment>